<name>A0A835WD19_9CHLO</name>
<proteinExistence type="predicted"/>
<dbReference type="Proteomes" id="UP000613740">
    <property type="component" value="Unassembled WGS sequence"/>
</dbReference>
<dbReference type="AlphaFoldDB" id="A0A835WD19"/>
<organism evidence="1 2">
    <name type="scientific">Chlamydomonas schloesseri</name>
    <dbReference type="NCBI Taxonomy" id="2026947"/>
    <lineage>
        <taxon>Eukaryota</taxon>
        <taxon>Viridiplantae</taxon>
        <taxon>Chlorophyta</taxon>
        <taxon>core chlorophytes</taxon>
        <taxon>Chlorophyceae</taxon>
        <taxon>CS clade</taxon>
        <taxon>Chlamydomonadales</taxon>
        <taxon>Chlamydomonadaceae</taxon>
        <taxon>Chlamydomonas</taxon>
    </lineage>
</organism>
<evidence type="ECO:0000313" key="1">
    <source>
        <dbReference type="EMBL" id="KAG2445152.1"/>
    </source>
</evidence>
<dbReference type="EMBL" id="JAEHOD010000027">
    <property type="protein sequence ID" value="KAG2445152.1"/>
    <property type="molecule type" value="Genomic_DNA"/>
</dbReference>
<gene>
    <name evidence="1" type="ORF">HYH02_008620</name>
</gene>
<keyword evidence="2" id="KW-1185">Reference proteome</keyword>
<protein>
    <submittedName>
        <fullName evidence="1">Uncharacterized protein</fullName>
    </submittedName>
</protein>
<accession>A0A835WD19</accession>
<evidence type="ECO:0000313" key="2">
    <source>
        <dbReference type="Proteomes" id="UP000613740"/>
    </source>
</evidence>
<comment type="caution">
    <text evidence="1">The sequence shown here is derived from an EMBL/GenBank/DDBJ whole genome shotgun (WGS) entry which is preliminary data.</text>
</comment>
<sequence>MCWEPLLRAAVTLDSTHSVSGESLGCGLAGGGLGGPGTGGSGGAGGGQWGQGGGGGGAWPGSVLLLGAATTGGGTLKLFTVQRELPAAAGAARVVLRTAARAPVVAPARAASDSAAAVGRCSRFLALIAPFSHVLALLAQLLGEGKPGPMP</sequence>
<reference evidence="1" key="1">
    <citation type="journal article" date="2020" name="bioRxiv">
        <title>Comparative genomics of Chlamydomonas.</title>
        <authorList>
            <person name="Craig R.J."/>
            <person name="Hasan A.R."/>
            <person name="Ness R.W."/>
            <person name="Keightley P.D."/>
        </authorList>
    </citation>
    <scope>NUCLEOTIDE SEQUENCE</scope>
    <source>
        <strain evidence="1">CCAP 11/173</strain>
    </source>
</reference>